<protein>
    <recommendedName>
        <fullName evidence="6">Regulator of chromosome condensation</fullName>
    </recommendedName>
</protein>
<sequence>MDTALNKAKGKQKATEEYFNQEDEEEQQLFRPANGNEPNSVAIWGKWDPDAIGPIYCNFNISDPFDDHMSSPASEEESVVYDVVFGNQFKLILYSNGDLYSWGLNSKGCLGRRDRRNEGRSKLGKVNIPEGVQEVRVGSNHVLALTFNGSVYAWGDNEFGQVGVKPRMKKDEKRKRDIIYEPVKVYPSKNKEKFKKAIQIEAYNNTSFLLADFFGSAGEENEKVEETDTGRSIYGWGRNECGLLFNKKDKYRPWKMPIEANEISRIAVKHGYFFAYKYFKNEDEEFKRQDMGEGEDGSEARDYVPDNLDPGKMNNFGMNKRKEENKNKNNLEVGSQRSSKSRNSRVSSMSRQSNAGKKMSELDQMKKEIMQCACDVQEKLKLVENEYSEVVKKITNPNVNYDELLDQDDDIDQEDENGINGQDENFAPENSEDILGKIVGEYVSPWNRLNINQDENNPDKKMKFDEMWGSMVRYLHLNICPFKESAKGGQEMYKLLEEAMRLMKITASRIEISSKKHVKTPEEKKELDNMLNIIKQAILLKKSNIIGLKMRIYMERQKACNSLEFLRKIQESKIKSTLNKSEFEYICILNQKIKEEIEDMETIKQYHSKMDAATSCVAGFMSSITYMNADLWQTVNLLTLTTHMLVQEKKKFDSTEDEINECYIIFELLQKTDFDVLYQKNKNKCRDKNSKEKFEFLEKIADEELNDYECQIREKCGHKPDTETKQDILDMVYEIILDNIMLRKLLYSANRKLIVMIEELEQKGTLGQGGH</sequence>
<dbReference type="InterPro" id="IPR009091">
    <property type="entry name" value="RCC1/BLIP-II"/>
</dbReference>
<feature type="region of interest" description="Disordered" evidence="3">
    <location>
        <begin position="1"/>
        <end position="36"/>
    </location>
</feature>
<dbReference type="PROSITE" id="PS50012">
    <property type="entry name" value="RCC1_3"/>
    <property type="match status" value="2"/>
</dbReference>
<evidence type="ECO:0000256" key="3">
    <source>
        <dbReference type="SAM" id="MobiDB-lite"/>
    </source>
</evidence>
<feature type="repeat" description="RCC1" evidence="2">
    <location>
        <begin position="149"/>
        <end position="213"/>
    </location>
</feature>
<dbReference type="InterPro" id="IPR051210">
    <property type="entry name" value="Ub_ligase/GEF_domain"/>
</dbReference>
<feature type="repeat" description="RCC1" evidence="2">
    <location>
        <begin position="97"/>
        <end position="148"/>
    </location>
</feature>
<name>A0AAD1U6W9_EUPCR</name>
<evidence type="ECO:0000313" key="5">
    <source>
        <dbReference type="Proteomes" id="UP001295684"/>
    </source>
</evidence>
<evidence type="ECO:0000256" key="2">
    <source>
        <dbReference type="PROSITE-ProRule" id="PRU00235"/>
    </source>
</evidence>
<dbReference type="EMBL" id="CAMPGE010002859">
    <property type="protein sequence ID" value="CAI2361672.1"/>
    <property type="molecule type" value="Genomic_DNA"/>
</dbReference>
<evidence type="ECO:0000256" key="1">
    <source>
        <dbReference type="ARBA" id="ARBA00022737"/>
    </source>
</evidence>
<proteinExistence type="predicted"/>
<dbReference type="PANTHER" id="PTHR22870:SF408">
    <property type="entry name" value="OS09G0560450 PROTEIN"/>
    <property type="match status" value="1"/>
</dbReference>
<dbReference type="Gene3D" id="2.130.10.30">
    <property type="entry name" value="Regulator of chromosome condensation 1/beta-lactamase-inhibitor protein II"/>
    <property type="match status" value="1"/>
</dbReference>
<gene>
    <name evidence="4" type="ORF">ECRASSUSDP1_LOCUS2984</name>
</gene>
<feature type="compositionally biased region" description="Low complexity" evidence="3">
    <location>
        <begin position="344"/>
        <end position="353"/>
    </location>
</feature>
<dbReference type="AlphaFoldDB" id="A0AAD1U6W9"/>
<dbReference type="InterPro" id="IPR000408">
    <property type="entry name" value="Reg_chr_condens"/>
</dbReference>
<dbReference type="SUPFAM" id="SSF50985">
    <property type="entry name" value="RCC1/BLIP-II"/>
    <property type="match status" value="1"/>
</dbReference>
<organism evidence="4 5">
    <name type="scientific">Euplotes crassus</name>
    <dbReference type="NCBI Taxonomy" id="5936"/>
    <lineage>
        <taxon>Eukaryota</taxon>
        <taxon>Sar</taxon>
        <taxon>Alveolata</taxon>
        <taxon>Ciliophora</taxon>
        <taxon>Intramacronucleata</taxon>
        <taxon>Spirotrichea</taxon>
        <taxon>Hypotrichia</taxon>
        <taxon>Euplotida</taxon>
        <taxon>Euplotidae</taxon>
        <taxon>Moneuplotes</taxon>
    </lineage>
</organism>
<keyword evidence="1" id="KW-0677">Repeat</keyword>
<evidence type="ECO:0008006" key="6">
    <source>
        <dbReference type="Google" id="ProtNLM"/>
    </source>
</evidence>
<dbReference type="PANTHER" id="PTHR22870">
    <property type="entry name" value="REGULATOR OF CHROMOSOME CONDENSATION"/>
    <property type="match status" value="1"/>
</dbReference>
<feature type="region of interest" description="Disordered" evidence="3">
    <location>
        <begin position="289"/>
        <end position="360"/>
    </location>
</feature>
<comment type="caution">
    <text evidence="4">The sequence shown here is derived from an EMBL/GenBank/DDBJ whole genome shotgun (WGS) entry which is preliminary data.</text>
</comment>
<evidence type="ECO:0000313" key="4">
    <source>
        <dbReference type="EMBL" id="CAI2361672.1"/>
    </source>
</evidence>
<dbReference type="Proteomes" id="UP001295684">
    <property type="component" value="Unassembled WGS sequence"/>
</dbReference>
<dbReference type="Pfam" id="PF13540">
    <property type="entry name" value="RCC1_2"/>
    <property type="match status" value="2"/>
</dbReference>
<reference evidence="4" key="1">
    <citation type="submission" date="2023-07" db="EMBL/GenBank/DDBJ databases">
        <authorList>
            <consortium name="AG Swart"/>
            <person name="Singh M."/>
            <person name="Singh A."/>
            <person name="Seah K."/>
            <person name="Emmerich C."/>
        </authorList>
    </citation>
    <scope>NUCLEOTIDE SEQUENCE</scope>
    <source>
        <strain evidence="4">DP1</strain>
    </source>
</reference>
<feature type="compositionally biased region" description="Basic and acidic residues" evidence="3">
    <location>
        <begin position="320"/>
        <end position="329"/>
    </location>
</feature>
<keyword evidence="5" id="KW-1185">Reference proteome</keyword>
<accession>A0AAD1U6W9</accession>